<keyword evidence="4 5" id="KW-0472">Membrane</keyword>
<feature type="transmembrane region" description="Helical" evidence="5">
    <location>
        <begin position="199"/>
        <end position="214"/>
    </location>
</feature>
<evidence type="ECO:0000256" key="3">
    <source>
        <dbReference type="ARBA" id="ARBA00022989"/>
    </source>
</evidence>
<dbReference type="PANTHER" id="PTHR37422:SF13">
    <property type="entry name" value="LIPOPOLYSACCHARIDE BIOSYNTHESIS PROTEIN PA4999-RELATED"/>
    <property type="match status" value="1"/>
</dbReference>
<feature type="transmembrane region" description="Helical" evidence="5">
    <location>
        <begin position="174"/>
        <end position="192"/>
    </location>
</feature>
<evidence type="ECO:0000256" key="2">
    <source>
        <dbReference type="ARBA" id="ARBA00022692"/>
    </source>
</evidence>
<feature type="transmembrane region" description="Helical" evidence="5">
    <location>
        <begin position="132"/>
        <end position="154"/>
    </location>
</feature>
<organism evidence="7">
    <name type="scientific">uncultured Desulfobacterium sp</name>
    <dbReference type="NCBI Taxonomy" id="201089"/>
    <lineage>
        <taxon>Bacteria</taxon>
        <taxon>Pseudomonadati</taxon>
        <taxon>Thermodesulfobacteriota</taxon>
        <taxon>Desulfobacteria</taxon>
        <taxon>Desulfobacterales</taxon>
        <taxon>Desulfobacteriaceae</taxon>
        <taxon>Desulfobacterium</taxon>
        <taxon>environmental samples</taxon>
    </lineage>
</organism>
<dbReference type="AlphaFoldDB" id="A0A445MUX8"/>
<feature type="transmembrane region" description="Helical" evidence="5">
    <location>
        <begin position="374"/>
        <end position="394"/>
    </location>
</feature>
<protein>
    <recommendedName>
        <fullName evidence="6">O-antigen ligase-related domain-containing protein</fullName>
    </recommendedName>
</protein>
<dbReference type="InterPro" id="IPR007016">
    <property type="entry name" value="O-antigen_ligase-rel_domated"/>
</dbReference>
<feature type="transmembrane region" description="Helical" evidence="5">
    <location>
        <begin position="339"/>
        <end position="362"/>
    </location>
</feature>
<reference evidence="7" key="1">
    <citation type="submission" date="2018-01" db="EMBL/GenBank/DDBJ databases">
        <authorList>
            <person name="Regsiter A."/>
            <person name="William W."/>
        </authorList>
    </citation>
    <scope>NUCLEOTIDE SEQUENCE</scope>
    <source>
        <strain evidence="7">TRIP AH-1</strain>
    </source>
</reference>
<feature type="transmembrane region" description="Helical" evidence="5">
    <location>
        <begin position="220"/>
        <end position="235"/>
    </location>
</feature>
<feature type="transmembrane region" description="Helical" evidence="5">
    <location>
        <begin position="39"/>
        <end position="63"/>
    </location>
</feature>
<dbReference type="Pfam" id="PF04932">
    <property type="entry name" value="Wzy_C"/>
    <property type="match status" value="1"/>
</dbReference>
<comment type="subcellular location">
    <subcellularLocation>
        <location evidence="1">Membrane</location>
        <topology evidence="1">Multi-pass membrane protein</topology>
    </subcellularLocation>
</comment>
<keyword evidence="3 5" id="KW-1133">Transmembrane helix</keyword>
<feature type="transmembrane region" description="Helical" evidence="5">
    <location>
        <begin position="75"/>
        <end position="96"/>
    </location>
</feature>
<feature type="transmembrane region" description="Helical" evidence="5">
    <location>
        <begin position="242"/>
        <end position="263"/>
    </location>
</feature>
<feature type="transmembrane region" description="Helical" evidence="5">
    <location>
        <begin position="102"/>
        <end position="120"/>
    </location>
</feature>
<sequence>MIFAILTCIAVVSLGCSWFLYKRNIEMFLCLLIAVYSEFFYLLPHFFGYKYLLLPILLVLLFESFLNGRLAMGRYGWLVIWFIAISLFGVIVALFYGQSLALSIKAAKFIPLVMVYFLLAGRKIDTDKFALYFIYMSLAVALLATITSFSHGAVNFFPGMPTDKLAEQTVRLRITAGQFVIAAAVVMAFSLYQQKEKSIYLIAFIALFAEVLLVQQTRGFIIAIFLSIFSIYFLSKKLTPMRISLCLIVLACCLGLLFVLSTADFSKIEFIKRIQTDMVKRGGRYGGSLQARLNAYEYYWKIVKKVPFTGRGLLNFNWEGNPDKHMQLNYHIHLSDVGIFHFLIEAGVIGFIWLIFCFFRVWRDIFAFREQLAITCYFIVGTFCSLTLDMFLGYDSLFLSSVFLGVSSSSINMPVKHAAISSNGI</sequence>
<keyword evidence="2 5" id="KW-0812">Transmembrane</keyword>
<evidence type="ECO:0000256" key="4">
    <source>
        <dbReference type="ARBA" id="ARBA00023136"/>
    </source>
</evidence>
<dbReference type="EMBL" id="OJIN01000081">
    <property type="protein sequence ID" value="SPD73161.1"/>
    <property type="molecule type" value="Genomic_DNA"/>
</dbReference>
<feature type="domain" description="O-antigen ligase-related" evidence="6">
    <location>
        <begin position="205"/>
        <end position="354"/>
    </location>
</feature>
<dbReference type="PANTHER" id="PTHR37422">
    <property type="entry name" value="TEICHURONIC ACID BIOSYNTHESIS PROTEIN TUAE"/>
    <property type="match status" value="1"/>
</dbReference>
<evidence type="ECO:0000313" key="7">
    <source>
        <dbReference type="EMBL" id="SPD73161.1"/>
    </source>
</evidence>
<evidence type="ECO:0000256" key="1">
    <source>
        <dbReference type="ARBA" id="ARBA00004141"/>
    </source>
</evidence>
<accession>A0A445MUX8</accession>
<evidence type="ECO:0000256" key="5">
    <source>
        <dbReference type="SAM" id="Phobius"/>
    </source>
</evidence>
<name>A0A445MUX8_9BACT</name>
<gene>
    <name evidence="7" type="ORF">PITCH_A1710010</name>
</gene>
<evidence type="ECO:0000259" key="6">
    <source>
        <dbReference type="Pfam" id="PF04932"/>
    </source>
</evidence>
<dbReference type="GO" id="GO:0016020">
    <property type="term" value="C:membrane"/>
    <property type="evidence" value="ECO:0007669"/>
    <property type="project" value="UniProtKB-SubCell"/>
</dbReference>
<dbReference type="InterPro" id="IPR051533">
    <property type="entry name" value="WaaL-like"/>
</dbReference>
<proteinExistence type="predicted"/>